<evidence type="ECO:0000256" key="2">
    <source>
        <dbReference type="ARBA" id="ARBA00022676"/>
    </source>
</evidence>
<evidence type="ECO:0000256" key="3">
    <source>
        <dbReference type="ARBA" id="ARBA00022679"/>
    </source>
</evidence>
<keyword evidence="3" id="KW-0808">Transferase</keyword>
<feature type="transmembrane region" description="Helical" evidence="11">
    <location>
        <begin position="753"/>
        <end position="770"/>
    </location>
</feature>
<dbReference type="Proteomes" id="UP000036987">
    <property type="component" value="Unassembled WGS sequence"/>
</dbReference>
<comment type="subcellular location">
    <subcellularLocation>
        <location evidence="1">Endomembrane system</location>
        <topology evidence="1">Multi-pass membrane protein</topology>
    </subcellularLocation>
</comment>
<feature type="transmembrane region" description="Helical" evidence="11">
    <location>
        <begin position="606"/>
        <end position="626"/>
    </location>
</feature>
<dbReference type="GO" id="GO:0016760">
    <property type="term" value="F:cellulose synthase (UDP-forming) activity"/>
    <property type="evidence" value="ECO:0007669"/>
    <property type="project" value="InterPro"/>
</dbReference>
<feature type="binding site" evidence="9">
    <location>
        <position position="288"/>
    </location>
    <ligand>
        <name>UDP-alpha-D-glucose</name>
        <dbReference type="ChEBI" id="CHEBI:58885"/>
    </ligand>
</feature>
<feature type="binding site" evidence="10">
    <location>
        <position position="289"/>
    </location>
    <ligand>
        <name>Mn(2+)</name>
        <dbReference type="ChEBI" id="CHEBI:29035"/>
    </ligand>
</feature>
<keyword evidence="7" id="KW-0961">Cell wall biogenesis/degradation</keyword>
<dbReference type="InterPro" id="IPR029044">
    <property type="entry name" value="Nucleotide-diphossugar_trans"/>
</dbReference>
<comment type="caution">
    <text evidence="12">The sequence shown here is derived from an EMBL/GenBank/DDBJ whole genome shotgun (WGS) entry which is preliminary data.</text>
</comment>
<feature type="transmembrane region" description="Helical" evidence="11">
    <location>
        <begin position="21"/>
        <end position="40"/>
    </location>
</feature>
<evidence type="ECO:0000256" key="10">
    <source>
        <dbReference type="PIRSR" id="PIRSR605150-3"/>
    </source>
</evidence>
<dbReference type="GO" id="GO:0030244">
    <property type="term" value="P:cellulose biosynthetic process"/>
    <property type="evidence" value="ECO:0000318"/>
    <property type="project" value="GO_Central"/>
</dbReference>
<feature type="binding site" evidence="9">
    <location>
        <position position="147"/>
    </location>
    <ligand>
        <name>UDP-alpha-D-glucose</name>
        <dbReference type="ChEBI" id="CHEBI:58885"/>
    </ligand>
</feature>
<organism evidence="12 13">
    <name type="scientific">Zostera marina</name>
    <name type="common">Eelgrass</name>
    <dbReference type="NCBI Taxonomy" id="29655"/>
    <lineage>
        <taxon>Eukaryota</taxon>
        <taxon>Viridiplantae</taxon>
        <taxon>Streptophyta</taxon>
        <taxon>Embryophyta</taxon>
        <taxon>Tracheophyta</taxon>
        <taxon>Spermatophyta</taxon>
        <taxon>Magnoliopsida</taxon>
        <taxon>Liliopsida</taxon>
        <taxon>Zosteraceae</taxon>
        <taxon>Zostera</taxon>
    </lineage>
</organism>
<keyword evidence="5 11" id="KW-1133">Transmembrane helix</keyword>
<evidence type="ECO:0000256" key="11">
    <source>
        <dbReference type="SAM" id="Phobius"/>
    </source>
</evidence>
<evidence type="ECO:0000313" key="13">
    <source>
        <dbReference type="Proteomes" id="UP000036987"/>
    </source>
</evidence>
<evidence type="ECO:0000256" key="1">
    <source>
        <dbReference type="ARBA" id="ARBA00004127"/>
    </source>
</evidence>
<dbReference type="SUPFAM" id="SSF53448">
    <property type="entry name" value="Nucleotide-diphospho-sugar transferases"/>
    <property type="match status" value="1"/>
</dbReference>
<protein>
    <submittedName>
        <fullName evidence="12">Cellulose synthase, family GT2</fullName>
    </submittedName>
</protein>
<feature type="active site" evidence="8">
    <location>
        <position position="147"/>
    </location>
</feature>
<dbReference type="Pfam" id="PF03552">
    <property type="entry name" value="Cellulose_synt"/>
    <property type="match status" value="2"/>
</dbReference>
<evidence type="ECO:0000256" key="7">
    <source>
        <dbReference type="ARBA" id="ARBA00023316"/>
    </source>
</evidence>
<dbReference type="GO" id="GO:0005886">
    <property type="term" value="C:plasma membrane"/>
    <property type="evidence" value="ECO:0000318"/>
    <property type="project" value="GO_Central"/>
</dbReference>
<feature type="binding site" evidence="10">
    <location>
        <position position="313"/>
    </location>
    <ligand>
        <name>Mn(2+)</name>
        <dbReference type="ChEBI" id="CHEBI:29035"/>
    </ligand>
</feature>
<feature type="transmembrane region" description="Helical" evidence="11">
    <location>
        <begin position="638"/>
        <end position="657"/>
    </location>
</feature>
<evidence type="ECO:0000256" key="5">
    <source>
        <dbReference type="ARBA" id="ARBA00022989"/>
    </source>
</evidence>
<evidence type="ECO:0000256" key="6">
    <source>
        <dbReference type="ARBA" id="ARBA00023136"/>
    </source>
</evidence>
<dbReference type="GO" id="GO:0012505">
    <property type="term" value="C:endomembrane system"/>
    <property type="evidence" value="ECO:0007669"/>
    <property type="project" value="UniProtKB-SubCell"/>
</dbReference>
<name>A0A0K9PKA9_ZOSMR</name>
<accession>A0A0K9PKA9</accession>
<keyword evidence="4 11" id="KW-0812">Transmembrane</keyword>
<feature type="binding site" evidence="9">
    <location>
        <position position="118"/>
    </location>
    <ligand>
        <name>UDP-alpha-D-glucose</name>
        <dbReference type="ChEBI" id="CHEBI:58885"/>
    </ligand>
</feature>
<dbReference type="GO" id="GO:0016759">
    <property type="term" value="F:cellulose synthase activity"/>
    <property type="evidence" value="ECO:0000318"/>
    <property type="project" value="GO_Central"/>
</dbReference>
<dbReference type="InterPro" id="IPR005150">
    <property type="entry name" value="Cellulose_synth"/>
</dbReference>
<evidence type="ECO:0000313" key="12">
    <source>
        <dbReference type="EMBL" id="KMZ69399.1"/>
    </source>
</evidence>
<feature type="active site" evidence="8">
    <location>
        <position position="491"/>
    </location>
</feature>
<feature type="transmembrane region" description="Helical" evidence="11">
    <location>
        <begin position="727"/>
        <end position="746"/>
    </location>
</feature>
<reference evidence="13" key="1">
    <citation type="journal article" date="2016" name="Nature">
        <title>The genome of the seagrass Zostera marina reveals angiosperm adaptation to the sea.</title>
        <authorList>
            <person name="Olsen J.L."/>
            <person name="Rouze P."/>
            <person name="Verhelst B."/>
            <person name="Lin Y.-C."/>
            <person name="Bayer T."/>
            <person name="Collen J."/>
            <person name="Dattolo E."/>
            <person name="De Paoli E."/>
            <person name="Dittami S."/>
            <person name="Maumus F."/>
            <person name="Michel G."/>
            <person name="Kersting A."/>
            <person name="Lauritano C."/>
            <person name="Lohaus R."/>
            <person name="Toepel M."/>
            <person name="Tonon T."/>
            <person name="Vanneste K."/>
            <person name="Amirebrahimi M."/>
            <person name="Brakel J."/>
            <person name="Bostroem C."/>
            <person name="Chovatia M."/>
            <person name="Grimwood J."/>
            <person name="Jenkins J.W."/>
            <person name="Jueterbock A."/>
            <person name="Mraz A."/>
            <person name="Stam W.T."/>
            <person name="Tice H."/>
            <person name="Bornberg-Bauer E."/>
            <person name="Green P.J."/>
            <person name="Pearson G.A."/>
            <person name="Procaccini G."/>
            <person name="Duarte C.M."/>
            <person name="Schmutz J."/>
            <person name="Reusch T.B.H."/>
            <person name="Van de Peer Y."/>
        </authorList>
    </citation>
    <scope>NUCLEOTIDE SEQUENCE [LARGE SCALE GENOMIC DNA]</scope>
    <source>
        <strain evidence="13">cv. Finnish</strain>
    </source>
</reference>
<gene>
    <name evidence="12" type="ORF">ZOSMA_215G00340</name>
</gene>
<dbReference type="EMBL" id="LFYR01000773">
    <property type="protein sequence ID" value="KMZ69399.1"/>
    <property type="molecule type" value="Genomic_DNA"/>
</dbReference>
<evidence type="ECO:0000256" key="8">
    <source>
        <dbReference type="PIRSR" id="PIRSR605150-1"/>
    </source>
</evidence>
<feature type="transmembrane region" description="Helical" evidence="11">
    <location>
        <begin position="689"/>
        <end position="715"/>
    </location>
</feature>
<keyword evidence="6 11" id="KW-0472">Membrane</keyword>
<dbReference type="PANTHER" id="PTHR13301">
    <property type="entry name" value="X-BOX TRANSCRIPTION FACTOR-RELATED"/>
    <property type="match status" value="1"/>
</dbReference>
<dbReference type="GO" id="GO:0009833">
    <property type="term" value="P:plant-type primary cell wall biogenesis"/>
    <property type="evidence" value="ECO:0000318"/>
    <property type="project" value="GO_Central"/>
</dbReference>
<evidence type="ECO:0000256" key="4">
    <source>
        <dbReference type="ARBA" id="ARBA00022692"/>
    </source>
</evidence>
<dbReference type="Gene3D" id="3.90.550.10">
    <property type="entry name" value="Spore Coat Polysaccharide Biosynthesis Protein SpsA, Chain A"/>
    <property type="match status" value="1"/>
</dbReference>
<dbReference type="AlphaFoldDB" id="A0A0K9PKA9"/>
<dbReference type="STRING" id="29655.A0A0K9PKA9"/>
<feature type="binding site" evidence="9">
    <location>
        <position position="117"/>
    </location>
    <ligand>
        <name>UDP-alpha-D-glucose</name>
        <dbReference type="ChEBI" id="CHEBI:58885"/>
    </ligand>
</feature>
<feature type="binding site" evidence="9">
    <location>
        <position position="111"/>
    </location>
    <ligand>
        <name>UDP-alpha-D-glucose</name>
        <dbReference type="ChEBI" id="CHEBI:58885"/>
    </ligand>
</feature>
<proteinExistence type="predicted"/>
<keyword evidence="13" id="KW-1185">Reference proteome</keyword>
<sequence>MEDLQKKKQLWKMVPIASSRINPYRIIILLRLLILAFFLRHRVITPTMDESYLFWLISLIRDIWFAFSWILDLSQKCFPVLHETSLPNLSLRFESDRKHASKLAPIDLFVSSVDPLKEPPIITANTVLSILSVDYPTDKVSCYVSDDGASMLLFNTLLQTSEFAKKWVPFCKKYCIEPRAPEFYFAQKTDYVSNKMKSSFFKERNFIQRDYEEFKVKINALVAMEMANPSNKEVYLMKDGTPWPGKITQDHPSMIEVILGRGLDLEGNVLPKLIYISREKRPGYDHYKKAGAMNALVRASAVLSNAPFILNLDCDHYINNSKALREAMCFHMDSQLGNKLCFVQFPQRFYGVDTGDRYANHNNVFFDSNLKGLDGIQGPMYIGTGCVFNRRALYGYDPPMSDKHKNMALFDYMCSSWVFCWCKSGKRKNYGLKKRFGSSEKLVSSTHMEDGSTGVPGDLVKEAITVINCDYEENTEWGEEIGWIYGSVTEDILTGFKMHCRGWKSVYYIPKRDAFKGTAPINLSDRLHQVLRWSLGSVEIFMSRHSPVWYGWGGGKLKLLQRLAYINITTYPFSSIPLLAYCTFPSIRLLTGNLITGYKEMNTSNIWFLALFLSIVATIILEARWSDVSIKDFWCVERFWMICGVSAYIFAVVQGLLKVIFGIETKFTVTSKTMIEDDKKDDEFRDLYILKWTMLLILPTILSVLNIAGVVIGISEAMNNGFGSWDFLLGRLFIPIWVILHLYPFMKGLMGRNNITIIIFGSCAFLIFIMKDYNQT</sequence>
<keyword evidence="2" id="KW-0328">Glycosyltransferase</keyword>
<dbReference type="GO" id="GO:0071555">
    <property type="term" value="P:cell wall organization"/>
    <property type="evidence" value="ECO:0007669"/>
    <property type="project" value="UniProtKB-KW"/>
</dbReference>
<evidence type="ECO:0000256" key="9">
    <source>
        <dbReference type="PIRSR" id="PIRSR605150-2"/>
    </source>
</evidence>